<feature type="domain" description="BLUF" evidence="1">
    <location>
        <begin position="18"/>
        <end position="109"/>
    </location>
</feature>
<dbReference type="EMBL" id="CAEZXP010000002">
    <property type="protein sequence ID" value="CAB4693776.1"/>
    <property type="molecule type" value="Genomic_DNA"/>
</dbReference>
<protein>
    <submittedName>
        <fullName evidence="2">Unannotated protein</fullName>
    </submittedName>
</protein>
<dbReference type="Gene3D" id="3.30.70.100">
    <property type="match status" value="1"/>
</dbReference>
<reference evidence="2" key="1">
    <citation type="submission" date="2020-05" db="EMBL/GenBank/DDBJ databases">
        <authorList>
            <person name="Chiriac C."/>
            <person name="Salcher M."/>
            <person name="Ghai R."/>
            <person name="Kavagutti S V."/>
        </authorList>
    </citation>
    <scope>NUCLEOTIDE SEQUENCE</scope>
</reference>
<gene>
    <name evidence="2" type="ORF">UFOPK2399_00885</name>
</gene>
<sequence>MSDVATLTPAEDSKATYLAELAYMSAATHSMSTPELEQILTVARRNNVRLGITGVLLYSDGSFLQVLEGPAHAVDEIFEQLETDPRHCNVVLVSRRLVAERSFGDWQMGFVDFSHHANNLDGFVDFFRDGVRVCREHQDTRPVERLLDGFREGRWHQHVS</sequence>
<evidence type="ECO:0000259" key="1">
    <source>
        <dbReference type="PROSITE" id="PS50925"/>
    </source>
</evidence>
<organism evidence="2">
    <name type="scientific">freshwater metagenome</name>
    <dbReference type="NCBI Taxonomy" id="449393"/>
    <lineage>
        <taxon>unclassified sequences</taxon>
        <taxon>metagenomes</taxon>
        <taxon>ecological metagenomes</taxon>
    </lineage>
</organism>
<proteinExistence type="predicted"/>
<dbReference type="SUPFAM" id="SSF54975">
    <property type="entry name" value="Acylphosphatase/BLUF domain-like"/>
    <property type="match status" value="1"/>
</dbReference>
<dbReference type="GO" id="GO:0009882">
    <property type="term" value="F:blue light photoreceptor activity"/>
    <property type="evidence" value="ECO:0007669"/>
    <property type="project" value="InterPro"/>
</dbReference>
<dbReference type="InterPro" id="IPR007024">
    <property type="entry name" value="BLUF_domain"/>
</dbReference>
<dbReference type="AlphaFoldDB" id="A0A6J6P4W2"/>
<dbReference type="GO" id="GO:0071949">
    <property type="term" value="F:FAD binding"/>
    <property type="evidence" value="ECO:0007669"/>
    <property type="project" value="InterPro"/>
</dbReference>
<dbReference type="PROSITE" id="PS50925">
    <property type="entry name" value="BLUF"/>
    <property type="match status" value="1"/>
</dbReference>
<dbReference type="InterPro" id="IPR036046">
    <property type="entry name" value="Acylphosphatase-like_dom_sf"/>
</dbReference>
<dbReference type="Pfam" id="PF04940">
    <property type="entry name" value="BLUF"/>
    <property type="match status" value="1"/>
</dbReference>
<evidence type="ECO:0000313" key="2">
    <source>
        <dbReference type="EMBL" id="CAB4693776.1"/>
    </source>
</evidence>
<name>A0A6J6P4W2_9ZZZZ</name>
<accession>A0A6J6P4W2</accession>
<dbReference type="SMART" id="SM01034">
    <property type="entry name" value="BLUF"/>
    <property type="match status" value="1"/>
</dbReference>